<dbReference type="SUPFAM" id="SSF69065">
    <property type="entry name" value="RNase III domain-like"/>
    <property type="match status" value="1"/>
</dbReference>
<keyword evidence="6" id="KW-0963">Cytoplasm</keyword>
<dbReference type="GO" id="GO:0004525">
    <property type="term" value="F:ribonuclease III activity"/>
    <property type="evidence" value="ECO:0007669"/>
    <property type="project" value="UniProtKB-EC"/>
</dbReference>
<evidence type="ECO:0000256" key="8">
    <source>
        <dbReference type="ARBA" id="ARBA00022664"/>
    </source>
</evidence>
<keyword evidence="14" id="KW-0460">Magnesium</keyword>
<evidence type="ECO:0000256" key="2">
    <source>
        <dbReference type="ARBA" id="ARBA00004496"/>
    </source>
</evidence>
<evidence type="ECO:0000256" key="4">
    <source>
        <dbReference type="ARBA" id="ARBA00011738"/>
    </source>
</evidence>
<evidence type="ECO:0000259" key="17">
    <source>
        <dbReference type="PROSITE" id="PS50137"/>
    </source>
</evidence>
<gene>
    <name evidence="19" type="ORF">MNBD_GAMMA11-1223</name>
</gene>
<keyword evidence="10" id="KW-0540">Nuclease</keyword>
<evidence type="ECO:0000256" key="9">
    <source>
        <dbReference type="ARBA" id="ARBA00022694"/>
    </source>
</evidence>
<sequence length="243" mass="27749">MSREPDFSRLEQRLDYQFKNSGLLKEALTHRSASSKNNERQEFLGDSILNFVIAAELYLRYSESSEGDLSRIRASLVNKEGLFIVSAQLKLGDFLILGSGELKSGGYRRNSILADTVEAIFGAVFIDSGFERCRDLILRLYHEQLENIPDADSLKDPKTRLQELLQSRKLALPEYSVIEVVGKSHNQQFKMLCEIKELQLTSEGRASSRRKAEQQAAAEIYSQLQSKLQNKSRNMPHNKYRKT</sequence>
<dbReference type="Pfam" id="PF14622">
    <property type="entry name" value="Ribonucleas_3_3"/>
    <property type="match status" value="1"/>
</dbReference>
<evidence type="ECO:0000256" key="11">
    <source>
        <dbReference type="ARBA" id="ARBA00022723"/>
    </source>
</evidence>
<evidence type="ECO:0000313" key="19">
    <source>
        <dbReference type="EMBL" id="VAW64448.1"/>
    </source>
</evidence>
<keyword evidence="11" id="KW-0479">Metal-binding</keyword>
<dbReference type="PANTHER" id="PTHR11207">
    <property type="entry name" value="RIBONUCLEASE III"/>
    <property type="match status" value="1"/>
</dbReference>
<dbReference type="GO" id="GO:0006364">
    <property type="term" value="P:rRNA processing"/>
    <property type="evidence" value="ECO:0007669"/>
    <property type="project" value="UniProtKB-KW"/>
</dbReference>
<feature type="region of interest" description="Disordered" evidence="16">
    <location>
        <begin position="223"/>
        <end position="243"/>
    </location>
</feature>
<dbReference type="HAMAP" id="MF_00104">
    <property type="entry name" value="RNase_III"/>
    <property type="match status" value="1"/>
</dbReference>
<evidence type="ECO:0000256" key="10">
    <source>
        <dbReference type="ARBA" id="ARBA00022722"/>
    </source>
</evidence>
<dbReference type="PANTHER" id="PTHR11207:SF0">
    <property type="entry name" value="RIBONUCLEASE 3"/>
    <property type="match status" value="1"/>
</dbReference>
<dbReference type="Pfam" id="PF00035">
    <property type="entry name" value="dsrm"/>
    <property type="match status" value="1"/>
</dbReference>
<dbReference type="InterPro" id="IPR014720">
    <property type="entry name" value="dsRBD_dom"/>
</dbReference>
<dbReference type="GO" id="GO:0005737">
    <property type="term" value="C:cytoplasm"/>
    <property type="evidence" value="ECO:0007669"/>
    <property type="project" value="UniProtKB-SubCell"/>
</dbReference>
<evidence type="ECO:0000256" key="16">
    <source>
        <dbReference type="SAM" id="MobiDB-lite"/>
    </source>
</evidence>
<evidence type="ECO:0000256" key="7">
    <source>
        <dbReference type="ARBA" id="ARBA00022552"/>
    </source>
</evidence>
<comment type="subunit">
    <text evidence="4">Homodimer.</text>
</comment>
<dbReference type="InterPro" id="IPR000999">
    <property type="entry name" value="RNase_III_dom"/>
</dbReference>
<dbReference type="InterPro" id="IPR036389">
    <property type="entry name" value="RNase_III_sf"/>
</dbReference>
<dbReference type="PROSITE" id="PS50137">
    <property type="entry name" value="DS_RBD"/>
    <property type="match status" value="1"/>
</dbReference>
<dbReference type="FunFam" id="1.10.1520.10:FF:000001">
    <property type="entry name" value="Ribonuclease 3"/>
    <property type="match status" value="1"/>
</dbReference>
<comment type="catalytic activity">
    <reaction evidence="1">
        <text>Endonucleolytic cleavage to 5'-phosphomonoester.</text>
        <dbReference type="EC" id="3.1.26.3"/>
    </reaction>
</comment>
<dbReference type="InterPro" id="IPR011907">
    <property type="entry name" value="RNase_III"/>
</dbReference>
<feature type="domain" description="RNase III" evidence="18">
    <location>
        <begin position="7"/>
        <end position="129"/>
    </location>
</feature>
<dbReference type="Gene3D" id="3.30.160.20">
    <property type="match status" value="1"/>
</dbReference>
<evidence type="ECO:0000256" key="6">
    <source>
        <dbReference type="ARBA" id="ARBA00022490"/>
    </source>
</evidence>
<proteinExistence type="inferred from homology"/>
<protein>
    <recommendedName>
        <fullName evidence="5">ribonuclease III</fullName>
        <ecNumber evidence="5">3.1.26.3</ecNumber>
    </recommendedName>
</protein>
<keyword evidence="12" id="KW-0255">Endonuclease</keyword>
<comment type="similarity">
    <text evidence="3">Belongs to the ribonuclease III family.</text>
</comment>
<evidence type="ECO:0000256" key="3">
    <source>
        <dbReference type="ARBA" id="ARBA00010183"/>
    </source>
</evidence>
<evidence type="ECO:0000256" key="14">
    <source>
        <dbReference type="ARBA" id="ARBA00022842"/>
    </source>
</evidence>
<dbReference type="EC" id="3.1.26.3" evidence="5"/>
<accession>A0A3B0X833</accession>
<dbReference type="SUPFAM" id="SSF54768">
    <property type="entry name" value="dsRNA-binding domain-like"/>
    <property type="match status" value="1"/>
</dbReference>
<dbReference type="AlphaFoldDB" id="A0A3B0X833"/>
<name>A0A3B0X833_9ZZZZ</name>
<evidence type="ECO:0000256" key="1">
    <source>
        <dbReference type="ARBA" id="ARBA00000109"/>
    </source>
</evidence>
<keyword evidence="7" id="KW-0698">rRNA processing</keyword>
<dbReference type="GO" id="GO:0008033">
    <property type="term" value="P:tRNA processing"/>
    <property type="evidence" value="ECO:0007669"/>
    <property type="project" value="UniProtKB-KW"/>
</dbReference>
<keyword evidence="15" id="KW-0694">RNA-binding</keyword>
<dbReference type="SMART" id="SM00358">
    <property type="entry name" value="DSRM"/>
    <property type="match status" value="1"/>
</dbReference>
<dbReference type="SMART" id="SM00535">
    <property type="entry name" value="RIBOc"/>
    <property type="match status" value="1"/>
</dbReference>
<evidence type="ECO:0000256" key="5">
    <source>
        <dbReference type="ARBA" id="ARBA00012177"/>
    </source>
</evidence>
<organism evidence="19">
    <name type="scientific">hydrothermal vent metagenome</name>
    <dbReference type="NCBI Taxonomy" id="652676"/>
    <lineage>
        <taxon>unclassified sequences</taxon>
        <taxon>metagenomes</taxon>
        <taxon>ecological metagenomes</taxon>
    </lineage>
</organism>
<evidence type="ECO:0000256" key="15">
    <source>
        <dbReference type="ARBA" id="ARBA00022884"/>
    </source>
</evidence>
<dbReference type="GO" id="GO:0042802">
    <property type="term" value="F:identical protein binding"/>
    <property type="evidence" value="ECO:0007669"/>
    <property type="project" value="UniProtKB-ARBA"/>
</dbReference>
<comment type="subcellular location">
    <subcellularLocation>
        <location evidence="2">Cytoplasm</location>
    </subcellularLocation>
</comment>
<dbReference type="FunFam" id="3.30.160.20:FF:000003">
    <property type="entry name" value="Ribonuclease 3"/>
    <property type="match status" value="1"/>
</dbReference>
<dbReference type="CDD" id="cd00593">
    <property type="entry name" value="RIBOc"/>
    <property type="match status" value="1"/>
</dbReference>
<feature type="compositionally biased region" description="Basic residues" evidence="16">
    <location>
        <begin position="234"/>
        <end position="243"/>
    </location>
</feature>
<feature type="compositionally biased region" description="Polar residues" evidence="16">
    <location>
        <begin position="223"/>
        <end position="233"/>
    </location>
</feature>
<dbReference type="GO" id="GO:0010468">
    <property type="term" value="P:regulation of gene expression"/>
    <property type="evidence" value="ECO:0007669"/>
    <property type="project" value="TreeGrafter"/>
</dbReference>
<dbReference type="GO" id="GO:0006397">
    <property type="term" value="P:mRNA processing"/>
    <property type="evidence" value="ECO:0007669"/>
    <property type="project" value="UniProtKB-KW"/>
</dbReference>
<dbReference type="Gene3D" id="1.10.1520.10">
    <property type="entry name" value="Ribonuclease III domain"/>
    <property type="match status" value="1"/>
</dbReference>
<evidence type="ECO:0000256" key="12">
    <source>
        <dbReference type="ARBA" id="ARBA00022759"/>
    </source>
</evidence>
<dbReference type="PROSITE" id="PS50142">
    <property type="entry name" value="RNASE_3_2"/>
    <property type="match status" value="1"/>
</dbReference>
<dbReference type="EMBL" id="UOFG01000233">
    <property type="protein sequence ID" value="VAW64448.1"/>
    <property type="molecule type" value="Genomic_DNA"/>
</dbReference>
<keyword evidence="9" id="KW-0819">tRNA processing</keyword>
<evidence type="ECO:0000259" key="18">
    <source>
        <dbReference type="PROSITE" id="PS50142"/>
    </source>
</evidence>
<keyword evidence="8" id="KW-0507">mRNA processing</keyword>
<keyword evidence="13 19" id="KW-0378">Hydrolase</keyword>
<evidence type="ECO:0000256" key="13">
    <source>
        <dbReference type="ARBA" id="ARBA00022801"/>
    </source>
</evidence>
<reference evidence="19" key="1">
    <citation type="submission" date="2018-06" db="EMBL/GenBank/DDBJ databases">
        <authorList>
            <person name="Zhirakovskaya E."/>
        </authorList>
    </citation>
    <scope>NUCLEOTIDE SEQUENCE</scope>
</reference>
<dbReference type="GO" id="GO:0003725">
    <property type="term" value="F:double-stranded RNA binding"/>
    <property type="evidence" value="ECO:0007669"/>
    <property type="project" value="TreeGrafter"/>
</dbReference>
<feature type="domain" description="DRBM" evidence="17">
    <location>
        <begin position="156"/>
        <end position="226"/>
    </location>
</feature>
<dbReference type="NCBIfam" id="TIGR02191">
    <property type="entry name" value="RNaseIII"/>
    <property type="match status" value="1"/>
</dbReference>
<dbReference type="CDD" id="cd10845">
    <property type="entry name" value="DSRM_RNAse_III_family"/>
    <property type="match status" value="1"/>
</dbReference>
<dbReference type="GO" id="GO:0046872">
    <property type="term" value="F:metal ion binding"/>
    <property type="evidence" value="ECO:0007669"/>
    <property type="project" value="UniProtKB-KW"/>
</dbReference>